<dbReference type="Gene3D" id="2.30.42.10">
    <property type="match status" value="1"/>
</dbReference>
<feature type="compositionally biased region" description="Polar residues" evidence="1">
    <location>
        <begin position="468"/>
        <end position="480"/>
    </location>
</feature>
<accession>A0A0X3P4S7</accession>
<dbReference type="GO" id="GO:0005085">
    <property type="term" value="F:guanyl-nucleotide exchange factor activity"/>
    <property type="evidence" value="ECO:0007669"/>
    <property type="project" value="TreeGrafter"/>
</dbReference>
<dbReference type="InterPro" id="IPR001478">
    <property type="entry name" value="PDZ"/>
</dbReference>
<feature type="compositionally biased region" description="Polar residues" evidence="1">
    <location>
        <begin position="656"/>
        <end position="690"/>
    </location>
</feature>
<feature type="region of interest" description="Disordered" evidence="1">
    <location>
        <begin position="418"/>
        <end position="480"/>
    </location>
</feature>
<protein>
    <recommendedName>
        <fullName evidence="2">PDZ domain-containing protein</fullName>
    </recommendedName>
</protein>
<evidence type="ECO:0000259" key="2">
    <source>
        <dbReference type="PROSITE" id="PS50106"/>
    </source>
</evidence>
<evidence type="ECO:0000313" key="3">
    <source>
        <dbReference type="EMBL" id="JAP46984.1"/>
    </source>
</evidence>
<feature type="region of interest" description="Disordered" evidence="1">
    <location>
        <begin position="369"/>
        <end position="406"/>
    </location>
</feature>
<name>A0A0X3P4S7_SCHSO</name>
<feature type="region of interest" description="Disordered" evidence="1">
    <location>
        <begin position="496"/>
        <end position="519"/>
    </location>
</feature>
<dbReference type="PANTHER" id="PTHR45872">
    <property type="entry name" value="RHO GUANINE NUCLEOTIDE EXCHANGE FACTOR 2, ISOFORM D"/>
    <property type="match status" value="1"/>
</dbReference>
<feature type="compositionally biased region" description="Basic and acidic residues" evidence="1">
    <location>
        <begin position="498"/>
        <end position="514"/>
    </location>
</feature>
<sequence length="725" mass="79777">MSSANFSPAANTRVAVGKKAVRTVTAPSLAVPQLWSTYHEGQRTLRADEPRRWEPRSPFNRAWYSGHSTLSCYGSQDSTSSGRWGLWASSGALPSSTFSASSACFHDVREVYTIQQVLRDTLETRRCPREDKKNVLVRQRHRKEYLRSWSRERIIVTEQIIHPSTNLSVTSAGSSLLNVTGGLGKSRVSAQASPVFNGTYNSLPARTSTGCPSPSHTLSPASRPHAHFSDQVHVVPVVCTSTNPKVISRPRLRKQVSEPGTYLFYELESFDDTEKQSETERLIPLKSTSSTLRSSSANSPSLVRKKGKLNVRFASNYRLLEHKDEDQFVQIIYPTERKEALTSTEIADAATQAFKSSYPAVICEGPFDPLLHAPEGQKMPDDRSASSKQQQRHWRTNNRSTPEKDLPAEVVYAANQTTMPSSVPSSSSSSARSTPDVSSPPPRSYQVDAGSNRDNDRSSSASIYETAHSGSSSPIRDSTKQIASLKEEAPLEAAISEPRAEHPVQHPMEHRTDVATETSVPSSPVYFRTIVRRDHAGYGLTVCGTNPVTVRSIREGGTAERAGLRPGDEIIKVNGLNVEELEHQEVVDRIRAKSTVCFMLRRMRPSRTYLASIGCITGSPVHVNHPARRYQKRRLNRENQPSGSSVAAAVRRRPRNSCTGARSSQGSPSGECDLSSSPSAPTWDAESSATEDAMDETTVTESTELHEGYASSNHEWDEPDFPAVS</sequence>
<dbReference type="SMART" id="SM00228">
    <property type="entry name" value="PDZ"/>
    <property type="match status" value="1"/>
</dbReference>
<reference evidence="3" key="1">
    <citation type="submission" date="2016-01" db="EMBL/GenBank/DDBJ databases">
        <title>Reference transcriptome for the parasite Schistocephalus solidus: insights into the molecular evolution of parasitism.</title>
        <authorList>
            <person name="Hebert F.O."/>
            <person name="Grambauer S."/>
            <person name="Barber I."/>
            <person name="Landry C.R."/>
            <person name="Aubin-Horth N."/>
        </authorList>
    </citation>
    <scope>NUCLEOTIDE SEQUENCE</scope>
</reference>
<dbReference type="AlphaFoldDB" id="A0A0X3P4S7"/>
<organism evidence="3">
    <name type="scientific">Schistocephalus solidus</name>
    <name type="common">Tapeworm</name>
    <dbReference type="NCBI Taxonomy" id="70667"/>
    <lineage>
        <taxon>Eukaryota</taxon>
        <taxon>Metazoa</taxon>
        <taxon>Spiralia</taxon>
        <taxon>Lophotrochozoa</taxon>
        <taxon>Platyhelminthes</taxon>
        <taxon>Cestoda</taxon>
        <taxon>Eucestoda</taxon>
        <taxon>Diphyllobothriidea</taxon>
        <taxon>Diphyllobothriidae</taxon>
        <taxon>Schistocephalus</taxon>
    </lineage>
</organism>
<gene>
    <name evidence="3" type="ORF">TR164312</name>
</gene>
<dbReference type="SUPFAM" id="SSF50156">
    <property type="entry name" value="PDZ domain-like"/>
    <property type="match status" value="1"/>
</dbReference>
<dbReference type="GO" id="GO:0001664">
    <property type="term" value="F:G protein-coupled receptor binding"/>
    <property type="evidence" value="ECO:0007669"/>
    <property type="project" value="TreeGrafter"/>
</dbReference>
<feature type="domain" description="PDZ" evidence="2">
    <location>
        <begin position="527"/>
        <end position="591"/>
    </location>
</feature>
<feature type="compositionally biased region" description="Low complexity" evidence="1">
    <location>
        <begin position="420"/>
        <end position="437"/>
    </location>
</feature>
<feature type="region of interest" description="Disordered" evidence="1">
    <location>
        <begin position="631"/>
        <end position="725"/>
    </location>
</feature>
<dbReference type="PANTHER" id="PTHR45872:SF2">
    <property type="entry name" value="RHO GUANINE NUCLEOTIDE EXCHANGE FACTOR 2, ISOFORM D"/>
    <property type="match status" value="1"/>
</dbReference>
<dbReference type="GO" id="GO:0005737">
    <property type="term" value="C:cytoplasm"/>
    <property type="evidence" value="ECO:0007669"/>
    <property type="project" value="TreeGrafter"/>
</dbReference>
<dbReference type="Pfam" id="PF00595">
    <property type="entry name" value="PDZ"/>
    <property type="match status" value="1"/>
</dbReference>
<proteinExistence type="predicted"/>
<dbReference type="PROSITE" id="PS50106">
    <property type="entry name" value="PDZ"/>
    <property type="match status" value="1"/>
</dbReference>
<evidence type="ECO:0000256" key="1">
    <source>
        <dbReference type="SAM" id="MobiDB-lite"/>
    </source>
</evidence>
<dbReference type="InterPro" id="IPR036034">
    <property type="entry name" value="PDZ_sf"/>
</dbReference>
<dbReference type="GO" id="GO:0007186">
    <property type="term" value="P:G protein-coupled receptor signaling pathway"/>
    <property type="evidence" value="ECO:0007669"/>
    <property type="project" value="TreeGrafter"/>
</dbReference>
<dbReference type="EMBL" id="GEEE01016241">
    <property type="protein sequence ID" value="JAP46984.1"/>
    <property type="molecule type" value="Transcribed_RNA"/>
</dbReference>